<accession>A0AAD8I5J2</accession>
<gene>
    <name evidence="1" type="ORF">POM88_026281</name>
</gene>
<protein>
    <recommendedName>
        <fullName evidence="3">Reverse transcriptase zinc-binding domain-containing protein</fullName>
    </recommendedName>
</protein>
<reference evidence="1" key="2">
    <citation type="submission" date="2023-05" db="EMBL/GenBank/DDBJ databases">
        <authorList>
            <person name="Schelkunov M.I."/>
        </authorList>
    </citation>
    <scope>NUCLEOTIDE SEQUENCE</scope>
    <source>
        <strain evidence="1">Hsosn_3</strain>
        <tissue evidence="1">Leaf</tissue>
    </source>
</reference>
<reference evidence="1" key="1">
    <citation type="submission" date="2023-02" db="EMBL/GenBank/DDBJ databases">
        <title>Genome of toxic invasive species Heracleum sosnowskyi carries increased number of genes despite the absence of recent whole-genome duplications.</title>
        <authorList>
            <person name="Schelkunov M."/>
            <person name="Shtratnikova V."/>
            <person name="Makarenko M."/>
            <person name="Klepikova A."/>
            <person name="Omelchenko D."/>
            <person name="Novikova G."/>
            <person name="Obukhova E."/>
            <person name="Bogdanov V."/>
            <person name="Penin A."/>
            <person name="Logacheva M."/>
        </authorList>
    </citation>
    <scope>NUCLEOTIDE SEQUENCE</scope>
    <source>
        <strain evidence="1">Hsosn_3</strain>
        <tissue evidence="1">Leaf</tissue>
    </source>
</reference>
<evidence type="ECO:0000313" key="2">
    <source>
        <dbReference type="Proteomes" id="UP001237642"/>
    </source>
</evidence>
<dbReference type="Proteomes" id="UP001237642">
    <property type="component" value="Unassembled WGS sequence"/>
</dbReference>
<comment type="caution">
    <text evidence="1">The sequence shown here is derived from an EMBL/GenBank/DDBJ whole genome shotgun (WGS) entry which is preliminary data.</text>
</comment>
<keyword evidence="2" id="KW-1185">Reference proteome</keyword>
<organism evidence="1 2">
    <name type="scientific">Heracleum sosnowskyi</name>
    <dbReference type="NCBI Taxonomy" id="360622"/>
    <lineage>
        <taxon>Eukaryota</taxon>
        <taxon>Viridiplantae</taxon>
        <taxon>Streptophyta</taxon>
        <taxon>Embryophyta</taxon>
        <taxon>Tracheophyta</taxon>
        <taxon>Spermatophyta</taxon>
        <taxon>Magnoliopsida</taxon>
        <taxon>eudicotyledons</taxon>
        <taxon>Gunneridae</taxon>
        <taxon>Pentapetalae</taxon>
        <taxon>asterids</taxon>
        <taxon>campanulids</taxon>
        <taxon>Apiales</taxon>
        <taxon>Apiaceae</taxon>
        <taxon>Apioideae</taxon>
        <taxon>apioid superclade</taxon>
        <taxon>Tordylieae</taxon>
        <taxon>Tordyliinae</taxon>
        <taxon>Heracleum</taxon>
    </lineage>
</organism>
<evidence type="ECO:0000313" key="1">
    <source>
        <dbReference type="EMBL" id="KAK1379537.1"/>
    </source>
</evidence>
<evidence type="ECO:0008006" key="3">
    <source>
        <dbReference type="Google" id="ProtNLM"/>
    </source>
</evidence>
<dbReference type="AlphaFoldDB" id="A0AAD8I5J2"/>
<dbReference type="PANTHER" id="PTHR19446">
    <property type="entry name" value="REVERSE TRANSCRIPTASES"/>
    <property type="match status" value="1"/>
</dbReference>
<name>A0AAD8I5J2_9APIA</name>
<sequence>MNKLSDHLSKEIEEELSIEELDEALKESPSNKAPGPDGFSAGSLTKLWFFMRNDVFYCMNKFLREGKLPNGVNSSFIALILKHSNVSEVKDYRPISLINPCMKLCTKVLANRIKKLMPSLVSDNGTSIVGKSKFWWKLKNGKKITFFWEDMWLSRETLKDKVPKLFALSRLKMVLVYSFVNTWRVEGVSDTTLWTCTLRSWEEAQAVELNNIIRDITLSNEDDTLFWHEEGKFYKSRDCYR</sequence>
<dbReference type="EMBL" id="JAUIZM010000006">
    <property type="protein sequence ID" value="KAK1379537.1"/>
    <property type="molecule type" value="Genomic_DNA"/>
</dbReference>
<proteinExistence type="predicted"/>